<accession>A0A930Y5R7</accession>
<keyword evidence="3" id="KW-1185">Reference proteome</keyword>
<proteinExistence type="predicted"/>
<keyword evidence="1" id="KW-1133">Transmembrane helix</keyword>
<feature type="transmembrane region" description="Helical" evidence="1">
    <location>
        <begin position="91"/>
        <end position="116"/>
    </location>
</feature>
<dbReference type="RefSeq" id="WP_194501428.1">
    <property type="nucleotide sequence ID" value="NZ_JADIVZ010000001.1"/>
</dbReference>
<evidence type="ECO:0000256" key="1">
    <source>
        <dbReference type="SAM" id="Phobius"/>
    </source>
</evidence>
<feature type="transmembrane region" description="Helical" evidence="1">
    <location>
        <begin position="368"/>
        <end position="387"/>
    </location>
</feature>
<feature type="transmembrane region" description="Helical" evidence="1">
    <location>
        <begin position="314"/>
        <end position="333"/>
    </location>
</feature>
<feature type="transmembrane region" description="Helical" evidence="1">
    <location>
        <begin position="151"/>
        <end position="168"/>
    </location>
</feature>
<feature type="transmembrane region" description="Helical" evidence="1">
    <location>
        <begin position="128"/>
        <end position="145"/>
    </location>
</feature>
<feature type="transmembrane region" description="Helical" evidence="1">
    <location>
        <begin position="281"/>
        <end position="302"/>
    </location>
</feature>
<protein>
    <submittedName>
        <fullName evidence="2">Uncharacterized protein</fullName>
    </submittedName>
</protein>
<evidence type="ECO:0000313" key="2">
    <source>
        <dbReference type="EMBL" id="MBF4160161.1"/>
    </source>
</evidence>
<keyword evidence="1" id="KW-0472">Membrane</keyword>
<feature type="transmembrane region" description="Helical" evidence="1">
    <location>
        <begin position="225"/>
        <end position="246"/>
    </location>
</feature>
<dbReference type="Proteomes" id="UP000656804">
    <property type="component" value="Unassembled WGS sequence"/>
</dbReference>
<keyword evidence="1" id="KW-0812">Transmembrane</keyword>
<reference evidence="2" key="1">
    <citation type="submission" date="2020-11" db="EMBL/GenBank/DDBJ databases">
        <title>Nocardioides sp. CBS4Y-1, whole genome shotgun sequence.</title>
        <authorList>
            <person name="Tuo L."/>
        </authorList>
    </citation>
    <scope>NUCLEOTIDE SEQUENCE</scope>
    <source>
        <strain evidence="2">CBS4Y-1</strain>
    </source>
</reference>
<evidence type="ECO:0000313" key="3">
    <source>
        <dbReference type="Proteomes" id="UP000656804"/>
    </source>
</evidence>
<name>A0A930Y5R7_9ACTN</name>
<dbReference type="AlphaFoldDB" id="A0A930Y5R7"/>
<feature type="transmembrane region" description="Helical" evidence="1">
    <location>
        <begin position="197"/>
        <end position="213"/>
    </location>
</feature>
<gene>
    <name evidence="2" type="ORF">ISG29_00550</name>
</gene>
<sequence length="524" mass="54806">MQGSLRRVVAWVERPRAVVVMAALTLLVRLLGLLQPIRSDEAGFLLVAKNWQPGDPLGSTLVHSVYGPYFVDRPPQVIAFFGLTDLIGGPLFVRVVGAVACAVVVLLAAHGGRLVVSDEQAGRRAGGWAALLAAATLTTPAIDVVGVKGEVLGIPLVLGGALLAVHALRTASWQRGVALALASGLCGSLAVGFKQNLAGGLVFAGVLVLVAFATRRLTLPRASGLTTGLIVGAAVPVAVTWGWALVNGVDLHALWYAAVGFRGDASQVLADSSSTAPLERAAVLAGVALASGLVLVVGGFVVHAPDEWRDDPPLTAAVAAMLAVDTTGLVLSGSYWRDYLFALLPSAVLACALLARRRPSKRGRAMRTMVGLGVVSSLVSLAGWAGLQLAGIQPFPESDTANALRDASQPGDTLVVYGGHAEIQQMSGLPSPYPYLWTLPMRVLDPDRDQLIGLLSSSRRPTWFVGWIPLSSWDPAIGTRLEAVLARYYEPRGTACDGHPVWVVRGLDRPEIDPVCSGNADLGS</sequence>
<comment type="caution">
    <text evidence="2">The sequence shown here is derived from an EMBL/GenBank/DDBJ whole genome shotgun (WGS) entry which is preliminary data.</text>
</comment>
<dbReference type="EMBL" id="JADIVZ010000001">
    <property type="protein sequence ID" value="MBF4160161.1"/>
    <property type="molecule type" value="Genomic_DNA"/>
</dbReference>
<organism evidence="2 3">
    <name type="scientific">Nocardioides acrostichi</name>
    <dbReference type="NCBI Taxonomy" id="2784339"/>
    <lineage>
        <taxon>Bacteria</taxon>
        <taxon>Bacillati</taxon>
        <taxon>Actinomycetota</taxon>
        <taxon>Actinomycetes</taxon>
        <taxon>Propionibacteriales</taxon>
        <taxon>Nocardioidaceae</taxon>
        <taxon>Nocardioides</taxon>
    </lineage>
</organism>
<feature type="transmembrane region" description="Helical" evidence="1">
    <location>
        <begin position="175"/>
        <end position="191"/>
    </location>
</feature>
<feature type="transmembrane region" description="Helical" evidence="1">
    <location>
        <begin position="339"/>
        <end position="356"/>
    </location>
</feature>